<name>A0ABD2LEW3_9BILA</name>
<gene>
    <name evidence="2" type="ORF">niasHT_016041</name>
</gene>
<dbReference type="AlphaFoldDB" id="A0ABD2LEW3"/>
<evidence type="ECO:0000313" key="2">
    <source>
        <dbReference type="EMBL" id="KAL3113752.1"/>
    </source>
</evidence>
<protein>
    <submittedName>
        <fullName evidence="2">Uncharacterized protein</fullName>
    </submittedName>
</protein>
<reference evidence="2 3" key="1">
    <citation type="submission" date="2024-10" db="EMBL/GenBank/DDBJ databases">
        <authorList>
            <person name="Kim D."/>
        </authorList>
    </citation>
    <scope>NUCLEOTIDE SEQUENCE [LARGE SCALE GENOMIC DNA]</scope>
    <source>
        <strain evidence="2">BH-2024</strain>
    </source>
</reference>
<evidence type="ECO:0000313" key="3">
    <source>
        <dbReference type="Proteomes" id="UP001620626"/>
    </source>
</evidence>
<feature type="compositionally biased region" description="Basic and acidic residues" evidence="1">
    <location>
        <begin position="113"/>
        <end position="138"/>
    </location>
</feature>
<feature type="compositionally biased region" description="Basic and acidic residues" evidence="1">
    <location>
        <begin position="156"/>
        <end position="189"/>
    </location>
</feature>
<organism evidence="2 3">
    <name type="scientific">Heterodera trifolii</name>
    <dbReference type="NCBI Taxonomy" id="157864"/>
    <lineage>
        <taxon>Eukaryota</taxon>
        <taxon>Metazoa</taxon>
        <taxon>Ecdysozoa</taxon>
        <taxon>Nematoda</taxon>
        <taxon>Chromadorea</taxon>
        <taxon>Rhabditida</taxon>
        <taxon>Tylenchina</taxon>
        <taxon>Tylenchomorpha</taxon>
        <taxon>Tylenchoidea</taxon>
        <taxon>Heteroderidae</taxon>
        <taxon>Heteroderinae</taxon>
        <taxon>Heterodera</taxon>
    </lineage>
</organism>
<feature type="compositionally biased region" description="Polar residues" evidence="1">
    <location>
        <begin position="38"/>
        <end position="49"/>
    </location>
</feature>
<feature type="compositionally biased region" description="Basic residues" evidence="1">
    <location>
        <begin position="22"/>
        <end position="35"/>
    </location>
</feature>
<keyword evidence="3" id="KW-1185">Reference proteome</keyword>
<dbReference type="Proteomes" id="UP001620626">
    <property type="component" value="Unassembled WGS sequence"/>
</dbReference>
<accession>A0ABD2LEW3</accession>
<evidence type="ECO:0000256" key="1">
    <source>
        <dbReference type="SAM" id="MobiDB-lite"/>
    </source>
</evidence>
<sequence>MPGYHHQTKTALLPFVPPPAHSMRRRRPPLRRRRSPPIQSVSSHPSNACFSSAAGRVQFIRRGRGERWRRMIGFFFPSSVFLQFWEDEIIQSEQSFKSTSPRHPHTLSVAHTPIDRKRALKPEKRKNDEGNGKNENKTKLKRREGKEGGNYYCKGKGREGKERKGKGREGKGREGKGREGKGREGKGRDEVDEIQYEYVVQLRVNFY</sequence>
<feature type="region of interest" description="Disordered" evidence="1">
    <location>
        <begin position="95"/>
        <end position="194"/>
    </location>
</feature>
<comment type="caution">
    <text evidence="2">The sequence shown here is derived from an EMBL/GenBank/DDBJ whole genome shotgun (WGS) entry which is preliminary data.</text>
</comment>
<proteinExistence type="predicted"/>
<dbReference type="EMBL" id="JBICBT010000437">
    <property type="protein sequence ID" value="KAL3113752.1"/>
    <property type="molecule type" value="Genomic_DNA"/>
</dbReference>
<feature type="region of interest" description="Disordered" evidence="1">
    <location>
        <begin position="1"/>
        <end position="49"/>
    </location>
</feature>